<dbReference type="AlphaFoldDB" id="A0AAE3P2J4"/>
<dbReference type="Proteomes" id="UP001221302">
    <property type="component" value="Unassembled WGS sequence"/>
</dbReference>
<evidence type="ECO:0000313" key="2">
    <source>
        <dbReference type="EMBL" id="MDF1613219.1"/>
    </source>
</evidence>
<gene>
    <name evidence="2" type="ORF">P0M35_13735</name>
</gene>
<evidence type="ECO:0000313" key="3">
    <source>
        <dbReference type="Proteomes" id="UP001221302"/>
    </source>
</evidence>
<name>A0AAE3P2J4_9BACT</name>
<feature type="domain" description="Shedu protein SduA C-terminal" evidence="1">
    <location>
        <begin position="203"/>
        <end position="381"/>
    </location>
</feature>
<dbReference type="InterPro" id="IPR025359">
    <property type="entry name" value="SduA_C"/>
</dbReference>
<organism evidence="2 3">
    <name type="scientific">Stygiobacter electus</name>
    <dbReference type="NCBI Taxonomy" id="3032292"/>
    <lineage>
        <taxon>Bacteria</taxon>
        <taxon>Pseudomonadati</taxon>
        <taxon>Ignavibacteriota</taxon>
        <taxon>Ignavibacteria</taxon>
        <taxon>Ignavibacteriales</taxon>
        <taxon>Melioribacteraceae</taxon>
        <taxon>Stygiobacter</taxon>
    </lineage>
</organism>
<sequence>MEEFDYHSNKRTDKTYISPAIKTGDESKGIPERDIRIVSKIIDSKESYLFAKIKNELVIRVTDGERQELKANIFEDTRGVYVLTFQKFTKQSGNPHKFSFSFVGEEILKLKKFLLSLKDLPIESKEKRQVSDLELSEVILTQSQKRNIIIENQDLFFDIVKSDITKSDIVALGYRKKQLELFDKLLNDTKYFIEYKNQIKADKDESVWQKFFEKNTWIFGYGLNFIFTTNIDGKKLEQVVKGFDFSSSGKRTDALLKTRGIISALCFVEIKKHDTPLIYNNKPYRADCWRISDELSGSISQLQKTVQKSIKALQTKIEIRDNVGNPTGEELFLYNPKSYIVVGSLNEFKTVNGVNEEKYSSFEIFRNSLKQPEVITFDELYERAKYIVKSAE</sequence>
<keyword evidence="3" id="KW-1185">Reference proteome</keyword>
<proteinExistence type="predicted"/>
<evidence type="ECO:0000259" key="1">
    <source>
        <dbReference type="Pfam" id="PF14082"/>
    </source>
</evidence>
<dbReference type="RefSeq" id="WP_321536991.1">
    <property type="nucleotide sequence ID" value="NZ_JARGDL010000031.1"/>
</dbReference>
<protein>
    <submittedName>
        <fullName evidence="2">DUF4263 domain-containing protein</fullName>
    </submittedName>
</protein>
<accession>A0AAE3P2J4</accession>
<dbReference type="EMBL" id="JARGDL010000031">
    <property type="protein sequence ID" value="MDF1613219.1"/>
    <property type="molecule type" value="Genomic_DNA"/>
</dbReference>
<reference evidence="2" key="1">
    <citation type="submission" date="2023-03" db="EMBL/GenBank/DDBJ databases">
        <title>Stygiobacter electus gen. nov., sp. nov., facultatively anaerobic thermotolerant bacterium of the class Ignavibacteria from a well of Yessentuki mineral water deposit.</title>
        <authorList>
            <person name="Podosokorskaya O.A."/>
            <person name="Elcheninov A.G."/>
            <person name="Petrova N.F."/>
            <person name="Zavarzina D.G."/>
            <person name="Kublanov I.V."/>
            <person name="Merkel A.Y."/>
        </authorList>
    </citation>
    <scope>NUCLEOTIDE SEQUENCE</scope>
    <source>
        <strain evidence="2">09-Me</strain>
    </source>
</reference>
<comment type="caution">
    <text evidence="2">The sequence shown here is derived from an EMBL/GenBank/DDBJ whole genome shotgun (WGS) entry which is preliminary data.</text>
</comment>
<dbReference type="Pfam" id="PF14082">
    <property type="entry name" value="SduA_C"/>
    <property type="match status" value="1"/>
</dbReference>